<evidence type="ECO:0000313" key="2">
    <source>
        <dbReference type="EMBL" id="GAC18012.1"/>
    </source>
</evidence>
<keyword evidence="3" id="KW-1185">Reference proteome</keyword>
<feature type="region of interest" description="Disordered" evidence="1">
    <location>
        <begin position="1"/>
        <end position="40"/>
    </location>
</feature>
<name>K6YIM0_9ALTE</name>
<feature type="compositionally biased region" description="Basic residues" evidence="1">
    <location>
        <begin position="30"/>
        <end position="40"/>
    </location>
</feature>
<organism evidence="2 3">
    <name type="scientific">Paraglaciecola arctica BSs20135</name>
    <dbReference type="NCBI Taxonomy" id="493475"/>
    <lineage>
        <taxon>Bacteria</taxon>
        <taxon>Pseudomonadati</taxon>
        <taxon>Pseudomonadota</taxon>
        <taxon>Gammaproteobacteria</taxon>
        <taxon>Alteromonadales</taxon>
        <taxon>Alteromonadaceae</taxon>
        <taxon>Paraglaciecola</taxon>
    </lineage>
</organism>
<gene>
    <name evidence="2" type="ORF">GARC_1031</name>
</gene>
<dbReference type="Proteomes" id="UP000006327">
    <property type="component" value="Unassembled WGS sequence"/>
</dbReference>
<proteinExistence type="predicted"/>
<sequence>MEQPKEVSKNGRSQLKLLTTKNGREAVKLPPKRYRQSRYF</sequence>
<dbReference type="STRING" id="493475.GARC_1031"/>
<comment type="caution">
    <text evidence="2">The sequence shown here is derived from an EMBL/GenBank/DDBJ whole genome shotgun (WGS) entry which is preliminary data.</text>
</comment>
<accession>K6YIM0</accession>
<protein>
    <submittedName>
        <fullName evidence="2">Uncharacterized protein</fullName>
    </submittedName>
</protein>
<feature type="compositionally biased region" description="Polar residues" evidence="1">
    <location>
        <begin position="10"/>
        <end position="21"/>
    </location>
</feature>
<evidence type="ECO:0000313" key="3">
    <source>
        <dbReference type="Proteomes" id="UP000006327"/>
    </source>
</evidence>
<evidence type="ECO:0000256" key="1">
    <source>
        <dbReference type="SAM" id="MobiDB-lite"/>
    </source>
</evidence>
<reference evidence="2 3" key="1">
    <citation type="journal article" date="2017" name="Antonie Van Leeuwenhoek">
        <title>Rhizobium rhizosphaerae sp. nov., a novel species isolated from rice rhizosphere.</title>
        <authorList>
            <person name="Zhao J.J."/>
            <person name="Zhang J."/>
            <person name="Zhang R.J."/>
            <person name="Zhang C.W."/>
            <person name="Yin H.Q."/>
            <person name="Zhang X.X."/>
        </authorList>
    </citation>
    <scope>NUCLEOTIDE SEQUENCE [LARGE SCALE GENOMIC DNA]</scope>
    <source>
        <strain evidence="2 3">BSs20135</strain>
    </source>
</reference>
<dbReference type="EMBL" id="BAEO01000013">
    <property type="protein sequence ID" value="GAC18012.1"/>
    <property type="molecule type" value="Genomic_DNA"/>
</dbReference>
<dbReference type="AlphaFoldDB" id="K6YIM0"/>